<feature type="domain" description="Glycosyltransferase subfamily 4-like N-terminal" evidence="2">
    <location>
        <begin position="101"/>
        <end position="210"/>
    </location>
</feature>
<dbReference type="Pfam" id="PF13439">
    <property type="entry name" value="Glyco_transf_4"/>
    <property type="match status" value="1"/>
</dbReference>
<evidence type="ECO:0000259" key="1">
    <source>
        <dbReference type="Pfam" id="PF00534"/>
    </source>
</evidence>
<sequence length="419" mass="47310">MRIAYLTGEYPRATDTFIQREVAALRKQGVQIKTFSVRPTGEEHMVGEEQKQERNQTFYILPPKPIKILQAHFNLFITSPKRYLQALKLAWSTRIYGLRGNLYQLFYFLEAGVLAQEIKRQQIPHLHNHFGNSSCSVAMLAAELGGFTYSFTLHGPHIFFEPYHWRLDEKINRALFICCISNYCRSQAMIFAPIDKWNKMHIVHCGIDPKLFQVASHQGQGKRLLFVGRLAAFKGLPILLESLKTLKRQHPDVILTVVGDGGDRTSLEKMTVDFGLSSNVNFVGYKSQAEVRKYFEQTDVFVLSSFAEGVPVVLMEAMAAGVPVVATQIAGVNELVENGVSGYIIPPGNSIPLTQSIEELLNNSELRNKFGIAARNKVEQEFNINLEAQKLYKVINRALQSADSEQLPATSYQKLKVRS</sequence>
<dbReference type="Gene3D" id="3.40.50.2000">
    <property type="entry name" value="Glycogen Phosphorylase B"/>
    <property type="match status" value="2"/>
</dbReference>
<dbReference type="OrthoDB" id="73743at2"/>
<dbReference type="PANTHER" id="PTHR45947">
    <property type="entry name" value="SULFOQUINOVOSYL TRANSFERASE SQD2"/>
    <property type="match status" value="1"/>
</dbReference>
<protein>
    <submittedName>
        <fullName evidence="3">Group 1 glycosyl transferase</fullName>
    </submittedName>
</protein>
<dbReference type="SUPFAM" id="SSF53756">
    <property type="entry name" value="UDP-Glycosyltransferase/glycogen phosphorylase"/>
    <property type="match status" value="1"/>
</dbReference>
<feature type="domain" description="Glycosyl transferase family 1" evidence="1">
    <location>
        <begin position="212"/>
        <end position="376"/>
    </location>
</feature>
<dbReference type="GO" id="GO:0016757">
    <property type="term" value="F:glycosyltransferase activity"/>
    <property type="evidence" value="ECO:0007669"/>
    <property type="project" value="InterPro"/>
</dbReference>
<proteinExistence type="predicted"/>
<reference evidence="3 4" key="1">
    <citation type="submission" date="2017-06" db="EMBL/GenBank/DDBJ databases">
        <title>Genome sequencing of cyanobaciteial culture collection at National Institute for Environmental Studies (NIES).</title>
        <authorList>
            <person name="Hirose Y."/>
            <person name="Shimura Y."/>
            <person name="Fujisawa T."/>
            <person name="Nakamura Y."/>
            <person name="Kawachi M."/>
        </authorList>
    </citation>
    <scope>NUCLEOTIDE SEQUENCE [LARGE SCALE GENOMIC DNA]</scope>
    <source>
        <strain evidence="3 4">NIES-267</strain>
    </source>
</reference>
<dbReference type="AlphaFoldDB" id="A0A1Z4LMS2"/>
<dbReference type="Pfam" id="PF00534">
    <property type="entry name" value="Glycos_transf_1"/>
    <property type="match status" value="1"/>
</dbReference>
<evidence type="ECO:0000259" key="2">
    <source>
        <dbReference type="Pfam" id="PF13439"/>
    </source>
</evidence>
<keyword evidence="3" id="KW-0808">Transferase</keyword>
<gene>
    <name evidence="3" type="ORF">NIES267_19980</name>
</gene>
<dbReference type="CDD" id="cd03801">
    <property type="entry name" value="GT4_PimA-like"/>
    <property type="match status" value="1"/>
</dbReference>
<dbReference type="InterPro" id="IPR028098">
    <property type="entry name" value="Glyco_trans_4-like_N"/>
</dbReference>
<keyword evidence="4" id="KW-1185">Reference proteome</keyword>
<evidence type="ECO:0000313" key="3">
    <source>
        <dbReference type="EMBL" id="BAY82517.1"/>
    </source>
</evidence>
<dbReference type="InterPro" id="IPR001296">
    <property type="entry name" value="Glyco_trans_1"/>
</dbReference>
<name>A0A1Z4LMS2_9CYAN</name>
<dbReference type="EMBL" id="AP018227">
    <property type="protein sequence ID" value="BAY82517.1"/>
    <property type="molecule type" value="Genomic_DNA"/>
</dbReference>
<dbReference type="Proteomes" id="UP000218418">
    <property type="component" value="Chromosome"/>
</dbReference>
<evidence type="ECO:0000313" key="4">
    <source>
        <dbReference type="Proteomes" id="UP000218418"/>
    </source>
</evidence>
<organism evidence="3 4">
    <name type="scientific">Calothrix parasitica NIES-267</name>
    <dbReference type="NCBI Taxonomy" id="1973488"/>
    <lineage>
        <taxon>Bacteria</taxon>
        <taxon>Bacillati</taxon>
        <taxon>Cyanobacteriota</taxon>
        <taxon>Cyanophyceae</taxon>
        <taxon>Nostocales</taxon>
        <taxon>Calotrichaceae</taxon>
        <taxon>Calothrix</taxon>
    </lineage>
</organism>
<dbReference type="InterPro" id="IPR050194">
    <property type="entry name" value="Glycosyltransferase_grp1"/>
</dbReference>
<dbReference type="PANTHER" id="PTHR45947:SF15">
    <property type="entry name" value="TEICHURONIC ACID BIOSYNTHESIS GLYCOSYLTRANSFERASE TUAC-RELATED"/>
    <property type="match status" value="1"/>
</dbReference>
<accession>A0A1Z4LMS2</accession>